<dbReference type="EMBL" id="PJCH01000009">
    <property type="protein sequence ID" value="PQA87290.1"/>
    <property type="molecule type" value="Genomic_DNA"/>
</dbReference>
<evidence type="ECO:0000313" key="3">
    <source>
        <dbReference type="Proteomes" id="UP000239504"/>
    </source>
</evidence>
<evidence type="ECO:0000313" key="2">
    <source>
        <dbReference type="EMBL" id="PQA87290.1"/>
    </source>
</evidence>
<feature type="signal peptide" evidence="1">
    <location>
        <begin position="1"/>
        <end position="34"/>
    </location>
</feature>
<reference evidence="2 3" key="1">
    <citation type="submission" date="2017-12" db="EMBL/GenBank/DDBJ databases">
        <authorList>
            <person name="Hurst M.R.H."/>
        </authorList>
    </citation>
    <scope>NUCLEOTIDE SEQUENCE [LARGE SCALE GENOMIC DNA]</scope>
    <source>
        <strain evidence="2 3">SY-3-19</strain>
    </source>
</reference>
<name>A0A2S7K454_9PROT</name>
<keyword evidence="1" id="KW-0732">Signal</keyword>
<protein>
    <recommendedName>
        <fullName evidence="4">VPLPA-CTERM sorting domain-containing protein</fullName>
    </recommendedName>
</protein>
<evidence type="ECO:0008006" key="4">
    <source>
        <dbReference type="Google" id="ProtNLM"/>
    </source>
</evidence>
<dbReference type="AlphaFoldDB" id="A0A2S7K454"/>
<evidence type="ECO:0000256" key="1">
    <source>
        <dbReference type="SAM" id="SignalP"/>
    </source>
</evidence>
<accession>A0A2S7K454</accession>
<organism evidence="2 3">
    <name type="scientific">Hyphococcus luteus</name>
    <dbReference type="NCBI Taxonomy" id="2058213"/>
    <lineage>
        <taxon>Bacteria</taxon>
        <taxon>Pseudomonadati</taxon>
        <taxon>Pseudomonadota</taxon>
        <taxon>Alphaproteobacteria</taxon>
        <taxon>Parvularculales</taxon>
        <taxon>Parvularculaceae</taxon>
        <taxon>Hyphococcus</taxon>
    </lineage>
</organism>
<gene>
    <name evidence="2" type="ORF">CW354_12725</name>
</gene>
<proteinExistence type="predicted"/>
<dbReference type="Proteomes" id="UP000239504">
    <property type="component" value="Unassembled WGS sequence"/>
</dbReference>
<feature type="chain" id="PRO_5015752796" description="VPLPA-CTERM sorting domain-containing protein" evidence="1">
    <location>
        <begin position="35"/>
        <end position="238"/>
    </location>
</feature>
<comment type="caution">
    <text evidence="2">The sequence shown here is derived from an EMBL/GenBank/DDBJ whole genome shotgun (WGS) entry which is preliminary data.</text>
</comment>
<keyword evidence="3" id="KW-1185">Reference proteome</keyword>
<sequence length="238" mass="24814">MPLQGVNKVLRLKTVFAGLAGLAAAIALPAAANAATVSIRDNPDNGGSVFATGLGRSISIQHDGSNRNVQAGAFSLQHDENGGWTDFVTFCLQLSEYLSLPKDHERVAGGDYFGSSDDLEALGVLYGDLMTADFALKNANTAAAAQAIVWEIVEDGATSFDLAAGDFKLFTSDVLSEAQSLWALIISGDYLASAVDVFHARGTQDLLTSAVPIPGALPLLLSGIAGLGFASRKQRSRV</sequence>